<dbReference type="STRING" id="639282.DEFDS_0938"/>
<dbReference type="KEGG" id="ddf:DEFDS_0938"/>
<dbReference type="Pfam" id="PF00753">
    <property type="entry name" value="Lactamase_B"/>
    <property type="match status" value="1"/>
</dbReference>
<dbReference type="HOGENOM" id="CLU_071018_0_0_0"/>
<sequence length="266" mass="31104">MVHKSKKYYDLVAYKVGRFHDAINTTVHFFVLDNIFIDSAQPTTKKIFIEVAKKYKPEYCLLTHYHEDHAGNTYDLKKLFNTKIFAHNLSVSYLENGYKMLPYEKIIWGVPEKFSPDFIYSDKVEIGKYAFNVIHTPGHSVDSVSLIETIRGWLFTGDLFISAKPKYLRRDENIYTILESLKKLLNYDFDVMFCAHRGIVDEKPKELISKKIEYIEELIDKVKKLYEKGYSAKKIRNKLLGFEDITSFATNFDFSKLNIVKSVLSN</sequence>
<reference evidence="2 3" key="1">
    <citation type="journal article" date="2010" name="DNA Res.">
        <title>Bacterial lifestyle in a deep-sea hydrothermal vent chimney revealed by the genome sequence of the thermophilic bacterium Deferribacter desulfuricans SSM1.</title>
        <authorList>
            <person name="Takaki Y."/>
            <person name="Shimamura S."/>
            <person name="Nakagawa S."/>
            <person name="Fukuhara Y."/>
            <person name="Horikawa H."/>
            <person name="Ankai A."/>
            <person name="Harada T."/>
            <person name="Hosoyama A."/>
            <person name="Oguchi A."/>
            <person name="Fukui S."/>
            <person name="Fujita N."/>
            <person name="Takami H."/>
            <person name="Takai K."/>
        </authorList>
    </citation>
    <scope>NUCLEOTIDE SEQUENCE [LARGE SCALE GENOMIC DNA]</scope>
    <source>
        <strain evidence="3">DSM 14783 / JCM 11476 / NBRC 101012 / SSM1</strain>
    </source>
</reference>
<evidence type="ECO:0000313" key="3">
    <source>
        <dbReference type="Proteomes" id="UP000001520"/>
    </source>
</evidence>
<evidence type="ECO:0000259" key="1">
    <source>
        <dbReference type="SMART" id="SM00849"/>
    </source>
</evidence>
<dbReference type="AlphaFoldDB" id="D3PCT7"/>
<dbReference type="Gene3D" id="3.60.15.10">
    <property type="entry name" value="Ribonuclease Z/Hydroxyacylglutathione hydrolase-like"/>
    <property type="match status" value="1"/>
</dbReference>
<dbReference type="RefSeq" id="WP_013007657.1">
    <property type="nucleotide sequence ID" value="NC_013939.1"/>
</dbReference>
<gene>
    <name evidence="2" type="ordered locus">DEFDS_0938</name>
</gene>
<dbReference type="PANTHER" id="PTHR23131">
    <property type="entry name" value="ENDORIBONUCLEASE LACTB2"/>
    <property type="match status" value="1"/>
</dbReference>
<accession>D3PCT7</accession>
<protein>
    <recommendedName>
        <fullName evidence="1">Metallo-beta-lactamase domain-containing protein</fullName>
    </recommendedName>
</protein>
<organism evidence="2 3">
    <name type="scientific">Deferribacter desulfuricans (strain DSM 14783 / JCM 11476 / NBRC 101012 / SSM1)</name>
    <dbReference type="NCBI Taxonomy" id="639282"/>
    <lineage>
        <taxon>Bacteria</taxon>
        <taxon>Pseudomonadati</taxon>
        <taxon>Deferribacterota</taxon>
        <taxon>Deferribacteres</taxon>
        <taxon>Deferribacterales</taxon>
        <taxon>Deferribacteraceae</taxon>
        <taxon>Deferribacter</taxon>
    </lineage>
</organism>
<dbReference type="EMBL" id="AP011529">
    <property type="protein sequence ID" value="BAI80410.1"/>
    <property type="molecule type" value="Genomic_DNA"/>
</dbReference>
<name>D3PCT7_DEFDS</name>
<feature type="domain" description="Metallo-beta-lactamase" evidence="1">
    <location>
        <begin position="26"/>
        <end position="196"/>
    </location>
</feature>
<evidence type="ECO:0000313" key="2">
    <source>
        <dbReference type="EMBL" id="BAI80410.1"/>
    </source>
</evidence>
<dbReference type="InterPro" id="IPR050662">
    <property type="entry name" value="Sec-metab_biosynth-thioest"/>
</dbReference>
<dbReference type="OrthoDB" id="9761531at2"/>
<dbReference type="SUPFAM" id="SSF56281">
    <property type="entry name" value="Metallo-hydrolase/oxidoreductase"/>
    <property type="match status" value="1"/>
</dbReference>
<proteinExistence type="predicted"/>
<dbReference type="Proteomes" id="UP000001520">
    <property type="component" value="Chromosome"/>
</dbReference>
<keyword evidence="3" id="KW-1185">Reference proteome</keyword>
<dbReference type="InterPro" id="IPR001279">
    <property type="entry name" value="Metallo-B-lactamas"/>
</dbReference>
<dbReference type="SMART" id="SM00849">
    <property type="entry name" value="Lactamase_B"/>
    <property type="match status" value="1"/>
</dbReference>
<dbReference type="eggNOG" id="COG0491">
    <property type="taxonomic scope" value="Bacteria"/>
</dbReference>
<dbReference type="InterPro" id="IPR036866">
    <property type="entry name" value="RibonucZ/Hydroxyglut_hydro"/>
</dbReference>